<dbReference type="InterPro" id="IPR042098">
    <property type="entry name" value="TauD-like_sf"/>
</dbReference>
<evidence type="ECO:0000256" key="2">
    <source>
        <dbReference type="ARBA" id="ARBA00023194"/>
    </source>
</evidence>
<protein>
    <recommendedName>
        <fullName evidence="3">TauD/TfdA-like domain-containing protein</fullName>
    </recommendedName>
</protein>
<dbReference type="Gene3D" id="3.60.130.10">
    <property type="entry name" value="Clavaminate synthase-like"/>
    <property type="match status" value="1"/>
</dbReference>
<keyword evidence="2" id="KW-0045">Antibiotic biosynthesis</keyword>
<dbReference type="InterPro" id="IPR003819">
    <property type="entry name" value="TauD/TfdA-like"/>
</dbReference>
<dbReference type="GO" id="GO:0017000">
    <property type="term" value="P:antibiotic biosynthetic process"/>
    <property type="evidence" value="ECO:0007669"/>
    <property type="project" value="UniProtKB-KW"/>
</dbReference>
<dbReference type="GO" id="GO:0016491">
    <property type="term" value="F:oxidoreductase activity"/>
    <property type="evidence" value="ECO:0007669"/>
    <property type="project" value="UniProtKB-KW"/>
</dbReference>
<sequence length="254" mass="28674">MVLLRGFPVDRLSSEEIALFFWGVGLHLGTAVSQSVMGERLGRVVDVTDVDPHARAYRNRSELTPHTDPADLLAFLCLTPAARGGESHFTSSLTVYDELHRTQPEVLEVLQRGFQYHRFGEQEPGCPPVTPWRVPVFSQRDGQVSCRYVKEYVTIAEDEDPDVELTSTERAALAAFEAMAQREDLPVRFSLRPGEAILANNYTVLHGRTAFTNHSDHKRELLRLWLVADPPRRVVREVFLYERAYHGGEPGVPP</sequence>
<evidence type="ECO:0000313" key="4">
    <source>
        <dbReference type="EMBL" id="SVC77206.1"/>
    </source>
</evidence>
<dbReference type="InterPro" id="IPR050411">
    <property type="entry name" value="AlphaKG_dependent_hydroxylases"/>
</dbReference>
<dbReference type="EMBL" id="UINC01109997">
    <property type="protein sequence ID" value="SVC77206.1"/>
    <property type="molecule type" value="Genomic_DNA"/>
</dbReference>
<dbReference type="Pfam" id="PF02668">
    <property type="entry name" value="TauD"/>
    <property type="match status" value="1"/>
</dbReference>
<feature type="non-terminal residue" evidence="4">
    <location>
        <position position="254"/>
    </location>
</feature>
<organism evidence="4">
    <name type="scientific">marine metagenome</name>
    <dbReference type="NCBI Taxonomy" id="408172"/>
    <lineage>
        <taxon>unclassified sequences</taxon>
        <taxon>metagenomes</taxon>
        <taxon>ecological metagenomes</taxon>
    </lineage>
</organism>
<evidence type="ECO:0000259" key="3">
    <source>
        <dbReference type="Pfam" id="PF02668"/>
    </source>
</evidence>
<dbReference type="SUPFAM" id="SSF51197">
    <property type="entry name" value="Clavaminate synthase-like"/>
    <property type="match status" value="1"/>
</dbReference>
<reference evidence="4" key="1">
    <citation type="submission" date="2018-05" db="EMBL/GenBank/DDBJ databases">
        <authorList>
            <person name="Lanie J.A."/>
            <person name="Ng W.-L."/>
            <person name="Kazmierczak K.M."/>
            <person name="Andrzejewski T.M."/>
            <person name="Davidsen T.M."/>
            <person name="Wayne K.J."/>
            <person name="Tettelin H."/>
            <person name="Glass J.I."/>
            <person name="Rusch D."/>
            <person name="Podicherti R."/>
            <person name="Tsui H.-C.T."/>
            <person name="Winkler M.E."/>
        </authorList>
    </citation>
    <scope>NUCLEOTIDE SEQUENCE</scope>
</reference>
<accession>A0A382PVF6</accession>
<dbReference type="PANTHER" id="PTHR10696:SF56">
    <property type="entry name" value="TAUD_TFDA-LIKE DOMAIN-CONTAINING PROTEIN"/>
    <property type="match status" value="1"/>
</dbReference>
<proteinExistence type="predicted"/>
<keyword evidence="1" id="KW-0560">Oxidoreductase</keyword>
<evidence type="ECO:0000256" key="1">
    <source>
        <dbReference type="ARBA" id="ARBA00023002"/>
    </source>
</evidence>
<feature type="domain" description="TauD/TfdA-like" evidence="3">
    <location>
        <begin position="2"/>
        <end position="225"/>
    </location>
</feature>
<gene>
    <name evidence="4" type="ORF">METZ01_LOCUS330060</name>
</gene>
<dbReference type="PANTHER" id="PTHR10696">
    <property type="entry name" value="GAMMA-BUTYROBETAINE HYDROXYLASE-RELATED"/>
    <property type="match status" value="1"/>
</dbReference>
<name>A0A382PVF6_9ZZZZ</name>
<dbReference type="AlphaFoldDB" id="A0A382PVF6"/>